<proteinExistence type="predicted"/>
<protein>
    <submittedName>
        <fullName evidence="2">Uncharacterized protein</fullName>
    </submittedName>
</protein>
<name>A0ABX6JTM1_9MICO</name>
<evidence type="ECO:0000256" key="1">
    <source>
        <dbReference type="SAM" id="MobiDB-lite"/>
    </source>
</evidence>
<evidence type="ECO:0000313" key="2">
    <source>
        <dbReference type="EMBL" id="QIM17631.1"/>
    </source>
</evidence>
<evidence type="ECO:0000313" key="3">
    <source>
        <dbReference type="Proteomes" id="UP000503441"/>
    </source>
</evidence>
<feature type="region of interest" description="Disordered" evidence="1">
    <location>
        <begin position="205"/>
        <end position="266"/>
    </location>
</feature>
<gene>
    <name evidence="2" type="ORF">G7066_00925</name>
</gene>
<dbReference type="EMBL" id="CP049933">
    <property type="protein sequence ID" value="QIM17631.1"/>
    <property type="molecule type" value="Genomic_DNA"/>
</dbReference>
<keyword evidence="3" id="KW-1185">Reference proteome</keyword>
<sequence length="305" mass="32357">MECSFGGAIVERQRLAVSASGSNAVLSKPVTQLPVGAKCAIAGPAVAGTDPEPVVVTMVENSASAGFRPNTVVASVTRYVSAGTMKLSQRESGGADYAGPTSVNTVLVTCQVSEKLANGADSHTTLYSGLVKMVGTQTKQMVGSAGKPRPLPVGSRCFAAPGQRNETAVVRINHGSFGRAAIVTNGSPTDLQDIRVTVDRVMAENASQTPGGSPATATQNGAGAAASKGRTVLRQRLENSRVPRVPMRRRRRDQRSPQRVVRRSRPSGRRAWWPLRRFCLAQRCTRVAFGGACWRELENGGRRCE</sequence>
<feature type="compositionally biased region" description="Low complexity" evidence="1">
    <location>
        <begin position="215"/>
        <end position="226"/>
    </location>
</feature>
<reference evidence="2 3" key="1">
    <citation type="submission" date="2020-03" db="EMBL/GenBank/DDBJ databases">
        <title>Leucobacter sp. nov., isolated from beetles.</title>
        <authorList>
            <person name="Hyun D.-W."/>
            <person name="Bae J.-W."/>
        </authorList>
    </citation>
    <scope>NUCLEOTIDE SEQUENCE [LARGE SCALE GENOMIC DNA]</scope>
    <source>
        <strain evidence="2 3">HDW9A</strain>
    </source>
</reference>
<dbReference type="Proteomes" id="UP000503441">
    <property type="component" value="Chromosome"/>
</dbReference>
<accession>A0ABX6JTM1</accession>
<organism evidence="2 3">
    <name type="scientific">Leucobacter coleopterorum</name>
    <dbReference type="NCBI Taxonomy" id="2714933"/>
    <lineage>
        <taxon>Bacteria</taxon>
        <taxon>Bacillati</taxon>
        <taxon>Actinomycetota</taxon>
        <taxon>Actinomycetes</taxon>
        <taxon>Micrococcales</taxon>
        <taxon>Microbacteriaceae</taxon>
        <taxon>Leucobacter</taxon>
    </lineage>
</organism>